<evidence type="ECO:0000313" key="2">
    <source>
        <dbReference type="EMBL" id="VEU80053.1"/>
    </source>
</evidence>
<dbReference type="EMBL" id="LR215048">
    <property type="protein sequence ID" value="VEU80053.1"/>
    <property type="molecule type" value="Genomic_DNA"/>
</dbReference>
<dbReference type="SUPFAM" id="SSF50199">
    <property type="entry name" value="Staphylococcal nuclease"/>
    <property type="match status" value="1"/>
</dbReference>
<dbReference type="PROSITE" id="PS51841">
    <property type="entry name" value="LTD"/>
    <property type="match status" value="1"/>
</dbReference>
<organism evidence="2 3">
    <name type="scientific">Haploplasma axanthum</name>
    <name type="common">Acholeplasma axanthum</name>
    <dbReference type="NCBI Taxonomy" id="29552"/>
    <lineage>
        <taxon>Bacteria</taxon>
        <taxon>Bacillati</taxon>
        <taxon>Mycoplasmatota</taxon>
        <taxon>Mollicutes</taxon>
        <taxon>Acholeplasmatales</taxon>
        <taxon>Acholeplasmataceae</taxon>
        <taxon>Haploplasma</taxon>
    </lineage>
</organism>
<dbReference type="SMART" id="SM00318">
    <property type="entry name" value="SNc"/>
    <property type="match status" value="1"/>
</dbReference>
<dbReference type="Gene3D" id="2.60.40.1260">
    <property type="entry name" value="Lamin Tail domain"/>
    <property type="match status" value="1"/>
</dbReference>
<dbReference type="InterPro" id="IPR036415">
    <property type="entry name" value="Lamin_tail_dom_sf"/>
</dbReference>
<dbReference type="Proteomes" id="UP000289841">
    <property type="component" value="Chromosome"/>
</dbReference>
<dbReference type="STRING" id="1278311.GCA_000428705_01484"/>
<dbReference type="AlphaFoldDB" id="A0A449BC86"/>
<dbReference type="Gene3D" id="2.40.50.90">
    <property type="match status" value="1"/>
</dbReference>
<evidence type="ECO:0000259" key="1">
    <source>
        <dbReference type="PROSITE" id="PS51841"/>
    </source>
</evidence>
<dbReference type="Pfam" id="PF00932">
    <property type="entry name" value="LTD"/>
    <property type="match status" value="1"/>
</dbReference>
<accession>A0A449BC86</accession>
<dbReference type="SUPFAM" id="SSF74853">
    <property type="entry name" value="Lamin A/C globular tail domain"/>
    <property type="match status" value="1"/>
</dbReference>
<dbReference type="OrthoDB" id="384429at2"/>
<evidence type="ECO:0000313" key="3">
    <source>
        <dbReference type="Proteomes" id="UP000289841"/>
    </source>
</evidence>
<dbReference type="RefSeq" id="WP_026390915.1">
    <property type="nucleotide sequence ID" value="NZ_LR215048.1"/>
</dbReference>
<feature type="domain" description="LTD" evidence="1">
    <location>
        <begin position="22"/>
        <end position="161"/>
    </location>
</feature>
<dbReference type="PROSITE" id="PS51257">
    <property type="entry name" value="PROKAR_LIPOPROTEIN"/>
    <property type="match status" value="1"/>
</dbReference>
<name>A0A449BC86_HAPAX</name>
<dbReference type="InterPro" id="IPR001322">
    <property type="entry name" value="Lamin_tail_dom"/>
</dbReference>
<dbReference type="KEGG" id="aaxa:NCTC10138_00409"/>
<keyword evidence="3" id="KW-1185">Reference proteome</keyword>
<protein>
    <recommendedName>
        <fullName evidence="1">LTD domain-containing protein</fullName>
    </recommendedName>
</protein>
<dbReference type="InterPro" id="IPR016071">
    <property type="entry name" value="Staphylococal_nuclease_OB-fold"/>
</dbReference>
<dbReference type="InterPro" id="IPR035437">
    <property type="entry name" value="SNase_OB-fold_sf"/>
</dbReference>
<reference evidence="2 3" key="1">
    <citation type="submission" date="2019-01" db="EMBL/GenBank/DDBJ databases">
        <authorList>
            <consortium name="Pathogen Informatics"/>
        </authorList>
    </citation>
    <scope>NUCLEOTIDE SEQUENCE [LARGE SCALE GENOMIC DNA]</scope>
    <source>
        <strain evidence="2 3">NCTC10138</strain>
    </source>
</reference>
<gene>
    <name evidence="2" type="ORF">NCTC10138_00409</name>
</gene>
<sequence length="393" mass="43833">MIKKASIALSTVFMLFILISCAKGSNSIVISKYYQNTYMSENAIELYNTSDKEVNLKGYSLNIYTDTDKSVTYSYKITGKIAPKGFFLIATSDPFDVELQNADFKVDKLPYNGDDAIVLARGKQNVDVLGTPGSGVVFGEKTTLVRKKSRMEASTIYDSTSFFYFKESSYQLLGTIETGILDEDLFTGPMLTDEDRQRPFFKEGDRTVGGGGAVKVTISRLGDGDTTRFNFPEELFGSSDKSVRYYFINTPESPGHPSESPWGLTAKNFNNSILNQAVELGLDIEIQSGLDGTTDGGFDRLFAMVYVGGYQLNYMIAKAGLCPDVTEQAPKHGYKGMSYYGWMIEALNYAKTNKLGMHGDQLDPSWNYEKNTSRLDSNYFPEYDRPYLKNIEG</sequence>
<proteinExistence type="predicted"/>